<keyword evidence="10 19" id="KW-0418">Kinase</keyword>
<reference evidence="26 27" key="2">
    <citation type="submission" date="2024-10" db="EMBL/GenBank/DDBJ databases">
        <authorList>
            <person name="Ryan C."/>
        </authorList>
    </citation>
    <scope>NUCLEOTIDE SEQUENCE [LARGE SCALE GENOMIC DNA]</scope>
</reference>
<dbReference type="PROSITE" id="PS00107">
    <property type="entry name" value="PROTEIN_KINASE_ATP"/>
    <property type="match status" value="1"/>
</dbReference>
<dbReference type="EC" id="2.7.11.1" evidence="19"/>
<keyword evidence="15" id="KW-0675">Receptor</keyword>
<keyword evidence="14" id="KW-1015">Disulfide bond</keyword>
<evidence type="ECO:0000256" key="16">
    <source>
        <dbReference type="ARBA" id="ARBA00023180"/>
    </source>
</evidence>
<protein>
    <recommendedName>
        <fullName evidence="19">Receptor-like serine/threonine-protein kinase</fullName>
        <ecNumber evidence="19">2.7.11.1</ecNumber>
    </recommendedName>
</protein>
<dbReference type="SUPFAM" id="SSF51110">
    <property type="entry name" value="alpha-D-mannose-specific plant lectins"/>
    <property type="match status" value="1"/>
</dbReference>
<feature type="domain" description="Bulb-type lectin" evidence="24">
    <location>
        <begin position="105"/>
        <end position="234"/>
    </location>
</feature>
<dbReference type="FunFam" id="2.90.10.10:FF:000039">
    <property type="entry name" value="G-type lectin S-receptor-like serine/threonine-protein kinase SD2-5"/>
    <property type="match status" value="1"/>
</dbReference>
<dbReference type="FunFam" id="1.10.510.10:FF:000248">
    <property type="entry name" value="S-receptor-like kinase 5"/>
    <property type="match status" value="1"/>
</dbReference>
<dbReference type="GO" id="GO:0030246">
    <property type="term" value="F:carbohydrate binding"/>
    <property type="evidence" value="ECO:0007669"/>
    <property type="project" value="UniProtKB-KW"/>
</dbReference>
<dbReference type="InterPro" id="IPR000719">
    <property type="entry name" value="Prot_kinase_dom"/>
</dbReference>
<evidence type="ECO:0000256" key="4">
    <source>
        <dbReference type="ARBA" id="ARBA00022553"/>
    </source>
</evidence>
<dbReference type="GO" id="GO:0016020">
    <property type="term" value="C:membrane"/>
    <property type="evidence" value="ECO:0007669"/>
    <property type="project" value="UniProtKB-SubCell"/>
</dbReference>
<dbReference type="InterPro" id="IPR001480">
    <property type="entry name" value="Bulb-type_lectin_dom"/>
</dbReference>
<dbReference type="PIRSF" id="PIRSF000641">
    <property type="entry name" value="SRK"/>
    <property type="match status" value="1"/>
</dbReference>
<evidence type="ECO:0000256" key="12">
    <source>
        <dbReference type="ARBA" id="ARBA00022989"/>
    </source>
</evidence>
<dbReference type="Pfam" id="PF01453">
    <property type="entry name" value="B_lectin"/>
    <property type="match status" value="1"/>
</dbReference>
<evidence type="ECO:0000259" key="24">
    <source>
        <dbReference type="PROSITE" id="PS50927"/>
    </source>
</evidence>
<dbReference type="PANTHER" id="PTHR47976:SF90">
    <property type="entry name" value="RECEPTOR-LIKE SERINE_THREONINE-PROTEIN KINASE"/>
    <property type="match status" value="1"/>
</dbReference>
<sequence>MSVGLPRKGTRIIGGGQRLQWNWSLPCSYAGKQIISGKTRLKGPRLKTPFLLAMAIPPLPQLLLLLLPLMPAMQAQPGPLGYPTATVPSSWTNSPSLQHGVNFTDGSAVRALLLSNLYEAYQGPSFAAGFYCAPPCDAFLFAVYIVNADSGGGIVMPRIGMPQVVWAANRGRPVGEGATLSLTAAAGLVLRDADGSLVWSADTSGEAVAGLQIARSGNLVLLDDKNVSVWQSFDHPTDCLVPGQILAEGMVLTPNISTTNFTANDQLHITVRDAGLYAYAGSSPPQVYYPDSVRISFSDTKPKNGSSYVAFINGSLASSSSPDSDSNELIHLAPPRSLQYIRFETDGHLRLYEWQNGWVVVQDVLGIGDCDYPIVCGQYGLCNDGQCSCPSEETSNLAYFRPVDNRRINLGCVPLTPISCASMQDHQLLALSNVSYFNYVDTTADLPQMIDEESCKKACLQNCSCKAAFFQYFGNYTSQGSCYLPTQLFSLQVNQWEVTHYSSSAYLKVQITQSPPSPSPSNSNGTVNRFTPTGKRRIGAGAIVGFTVAGVISLLTVIIITLVVRRRRYQNRDDADEFGEVPGMTTRFTFEELKVATGQFGKLLGKGGFGSVFEGQIGEQRVAVKQLDRAGHGKKEFLAEVETIGNIHHINLVRLIGFCAEKSHRLLVYECMSNGSLDNWIYFRDANRPLDWHTRCRIITDIAKGLAYLHEECRQRIAHLDIKPQNILLDDNFSAKLSDFGLSKMIDRDKSQVVTRMRGTPGYLAPEWLTSQITEKVDIYSFGVVVMEIISGRKNLDYSQPQENVHLISIFQEKARNNQLEDLINDEMQIHKEEVIRMMKLAMWCLQIDYNKRPQMSVVVKVLEGTMNVETNIEINFVAVAPGNLDNDGKLSSSAPLLASHLSGPR</sequence>
<gene>
    <name evidence="26" type="ORF">URODEC1_LOCUS43363</name>
</gene>
<dbReference type="Pfam" id="PF08276">
    <property type="entry name" value="PAN_2"/>
    <property type="match status" value="1"/>
</dbReference>
<evidence type="ECO:0000256" key="9">
    <source>
        <dbReference type="ARBA" id="ARBA00022741"/>
    </source>
</evidence>
<evidence type="ECO:0000313" key="26">
    <source>
        <dbReference type="EMBL" id="CAL4958849.1"/>
    </source>
</evidence>
<keyword evidence="16" id="KW-0325">Glycoprotein</keyword>
<dbReference type="FunFam" id="3.30.200.20:FF:000178">
    <property type="entry name" value="serine/threonine-protein kinase PBS1-like"/>
    <property type="match status" value="1"/>
</dbReference>
<dbReference type="GO" id="GO:0051707">
    <property type="term" value="P:response to other organism"/>
    <property type="evidence" value="ECO:0007669"/>
    <property type="project" value="UniProtKB-ARBA"/>
</dbReference>
<dbReference type="SUPFAM" id="SSF56112">
    <property type="entry name" value="Protein kinase-like (PK-like)"/>
    <property type="match status" value="1"/>
</dbReference>
<dbReference type="PROSITE" id="PS00108">
    <property type="entry name" value="PROTEIN_KINASE_ST"/>
    <property type="match status" value="1"/>
</dbReference>
<evidence type="ECO:0000256" key="3">
    <source>
        <dbReference type="ARBA" id="ARBA00022536"/>
    </source>
</evidence>
<dbReference type="Gene3D" id="3.30.200.20">
    <property type="entry name" value="Phosphorylase Kinase, domain 1"/>
    <property type="match status" value="1"/>
</dbReference>
<feature type="domain" description="Protein kinase" evidence="23">
    <location>
        <begin position="598"/>
        <end position="867"/>
    </location>
</feature>
<evidence type="ECO:0000256" key="11">
    <source>
        <dbReference type="ARBA" id="ARBA00022840"/>
    </source>
</evidence>
<keyword evidence="8" id="KW-0430">Lectin</keyword>
<dbReference type="InterPro" id="IPR036426">
    <property type="entry name" value="Bulb-type_lectin_dom_sf"/>
</dbReference>
<dbReference type="CDD" id="cd00028">
    <property type="entry name" value="B_lectin"/>
    <property type="match status" value="1"/>
</dbReference>
<keyword evidence="5 19" id="KW-0808">Transferase</keyword>
<feature type="domain" description="Apple" evidence="25">
    <location>
        <begin position="420"/>
        <end position="505"/>
    </location>
</feature>
<dbReference type="InterPro" id="IPR008271">
    <property type="entry name" value="Ser/Thr_kinase_AS"/>
</dbReference>
<dbReference type="SMART" id="SM00108">
    <property type="entry name" value="B_lectin"/>
    <property type="match status" value="1"/>
</dbReference>
<evidence type="ECO:0000256" key="20">
    <source>
        <dbReference type="PROSITE-ProRule" id="PRU10141"/>
    </source>
</evidence>
<comment type="catalytic activity">
    <reaction evidence="18 19">
        <text>L-seryl-[protein] + ATP = O-phospho-L-seryl-[protein] + ADP + H(+)</text>
        <dbReference type="Rhea" id="RHEA:17989"/>
        <dbReference type="Rhea" id="RHEA-COMP:9863"/>
        <dbReference type="Rhea" id="RHEA-COMP:11604"/>
        <dbReference type="ChEBI" id="CHEBI:15378"/>
        <dbReference type="ChEBI" id="CHEBI:29999"/>
        <dbReference type="ChEBI" id="CHEBI:30616"/>
        <dbReference type="ChEBI" id="CHEBI:83421"/>
        <dbReference type="ChEBI" id="CHEBI:456216"/>
        <dbReference type="EC" id="2.7.11.1"/>
    </reaction>
</comment>
<dbReference type="InterPro" id="IPR017441">
    <property type="entry name" value="Protein_kinase_ATP_BS"/>
</dbReference>
<keyword evidence="7" id="KW-0732">Signal</keyword>
<comment type="similarity">
    <text evidence="19">Belongs to the protein kinase superfamily. Ser/Thr protein kinase family.</text>
</comment>
<dbReference type="PROSITE" id="PS50927">
    <property type="entry name" value="BULB_LECTIN"/>
    <property type="match status" value="1"/>
</dbReference>
<name>A0ABC8ZCL9_9POAL</name>
<keyword evidence="3" id="KW-0245">EGF-like domain</keyword>
<dbReference type="Proteomes" id="UP001497457">
    <property type="component" value="Chromosome 18b"/>
</dbReference>
<dbReference type="EMBL" id="OZ075128">
    <property type="protein sequence ID" value="CAL4958849.1"/>
    <property type="molecule type" value="Genomic_DNA"/>
</dbReference>
<dbReference type="GO" id="GO:0004674">
    <property type="term" value="F:protein serine/threonine kinase activity"/>
    <property type="evidence" value="ECO:0007669"/>
    <property type="project" value="UniProtKB-KW"/>
</dbReference>
<feature type="binding site" evidence="20">
    <location>
        <position position="625"/>
    </location>
    <ligand>
        <name>ATP</name>
        <dbReference type="ChEBI" id="CHEBI:30616"/>
    </ligand>
</feature>
<evidence type="ECO:0000256" key="13">
    <source>
        <dbReference type="ARBA" id="ARBA00023136"/>
    </source>
</evidence>
<dbReference type="CDD" id="cd01098">
    <property type="entry name" value="PAN_AP_plant"/>
    <property type="match status" value="1"/>
</dbReference>
<proteinExistence type="inferred from homology"/>
<evidence type="ECO:0000256" key="2">
    <source>
        <dbReference type="ARBA" id="ARBA00022527"/>
    </source>
</evidence>
<dbReference type="Gene3D" id="1.10.510.10">
    <property type="entry name" value="Transferase(Phosphotransferase) domain 1"/>
    <property type="match status" value="1"/>
</dbReference>
<evidence type="ECO:0000256" key="1">
    <source>
        <dbReference type="ARBA" id="ARBA00004479"/>
    </source>
</evidence>
<dbReference type="PROSITE" id="PS50011">
    <property type="entry name" value="PROTEIN_KINASE_DOM"/>
    <property type="match status" value="1"/>
</dbReference>
<evidence type="ECO:0000256" key="22">
    <source>
        <dbReference type="SAM" id="Phobius"/>
    </source>
</evidence>
<evidence type="ECO:0000256" key="6">
    <source>
        <dbReference type="ARBA" id="ARBA00022692"/>
    </source>
</evidence>
<evidence type="ECO:0000259" key="25">
    <source>
        <dbReference type="PROSITE" id="PS50948"/>
    </source>
</evidence>
<dbReference type="InterPro" id="IPR024171">
    <property type="entry name" value="SRK-like_kinase"/>
</dbReference>
<evidence type="ECO:0000256" key="8">
    <source>
        <dbReference type="ARBA" id="ARBA00022734"/>
    </source>
</evidence>
<dbReference type="GO" id="GO:0005524">
    <property type="term" value="F:ATP binding"/>
    <property type="evidence" value="ECO:0007669"/>
    <property type="project" value="UniProtKB-UniRule"/>
</dbReference>
<dbReference type="InterPro" id="IPR051343">
    <property type="entry name" value="G-type_lectin_kinases/EP1-like"/>
</dbReference>
<accession>A0ABC8ZCL9</accession>
<evidence type="ECO:0000313" key="27">
    <source>
        <dbReference type="Proteomes" id="UP001497457"/>
    </source>
</evidence>
<evidence type="ECO:0000256" key="21">
    <source>
        <dbReference type="SAM" id="MobiDB-lite"/>
    </source>
</evidence>
<evidence type="ECO:0000256" key="10">
    <source>
        <dbReference type="ARBA" id="ARBA00022777"/>
    </source>
</evidence>
<evidence type="ECO:0000256" key="17">
    <source>
        <dbReference type="ARBA" id="ARBA00047899"/>
    </source>
</evidence>
<keyword evidence="4" id="KW-0597">Phosphoprotein</keyword>
<dbReference type="PANTHER" id="PTHR47976">
    <property type="entry name" value="G-TYPE LECTIN S-RECEPTOR-LIKE SERINE/THREONINE-PROTEIN KINASE SD2-5"/>
    <property type="match status" value="1"/>
</dbReference>
<keyword evidence="9 19" id="KW-0547">Nucleotide-binding</keyword>
<dbReference type="Pfam" id="PF00069">
    <property type="entry name" value="Pkinase"/>
    <property type="match status" value="1"/>
</dbReference>
<evidence type="ECO:0000256" key="7">
    <source>
        <dbReference type="ARBA" id="ARBA00022729"/>
    </source>
</evidence>
<evidence type="ECO:0000259" key="23">
    <source>
        <dbReference type="PROSITE" id="PS50011"/>
    </source>
</evidence>
<dbReference type="AlphaFoldDB" id="A0ABC8ZCL9"/>
<dbReference type="PROSITE" id="PS50948">
    <property type="entry name" value="PAN"/>
    <property type="match status" value="1"/>
</dbReference>
<keyword evidence="11 19" id="KW-0067">ATP-binding</keyword>
<comment type="subcellular location">
    <subcellularLocation>
        <location evidence="1">Membrane</location>
        <topology evidence="1">Single-pass type I membrane protein</topology>
    </subcellularLocation>
</comment>
<evidence type="ECO:0000256" key="18">
    <source>
        <dbReference type="ARBA" id="ARBA00048679"/>
    </source>
</evidence>
<keyword evidence="6 22" id="KW-0812">Transmembrane</keyword>
<dbReference type="Gene3D" id="2.90.10.30">
    <property type="match status" value="1"/>
</dbReference>
<organism evidence="26 27">
    <name type="scientific">Urochloa decumbens</name>
    <dbReference type="NCBI Taxonomy" id="240449"/>
    <lineage>
        <taxon>Eukaryota</taxon>
        <taxon>Viridiplantae</taxon>
        <taxon>Streptophyta</taxon>
        <taxon>Embryophyta</taxon>
        <taxon>Tracheophyta</taxon>
        <taxon>Spermatophyta</taxon>
        <taxon>Magnoliopsida</taxon>
        <taxon>Liliopsida</taxon>
        <taxon>Poales</taxon>
        <taxon>Poaceae</taxon>
        <taxon>PACMAD clade</taxon>
        <taxon>Panicoideae</taxon>
        <taxon>Panicodae</taxon>
        <taxon>Paniceae</taxon>
        <taxon>Melinidinae</taxon>
        <taxon>Urochloa</taxon>
    </lineage>
</organism>
<keyword evidence="27" id="KW-1185">Reference proteome</keyword>
<dbReference type="FunFam" id="2.90.10.30:FF:000003">
    <property type="entry name" value="Os04g0303100 protein"/>
    <property type="match status" value="1"/>
</dbReference>
<keyword evidence="2 19" id="KW-0723">Serine/threonine-protein kinase</keyword>
<reference evidence="27" key="1">
    <citation type="submission" date="2024-06" db="EMBL/GenBank/DDBJ databases">
        <authorList>
            <person name="Ryan C."/>
        </authorList>
    </citation>
    <scope>NUCLEOTIDE SEQUENCE [LARGE SCALE GENOMIC DNA]</scope>
</reference>
<keyword evidence="12 22" id="KW-1133">Transmembrane helix</keyword>
<evidence type="ECO:0000256" key="5">
    <source>
        <dbReference type="ARBA" id="ARBA00022679"/>
    </source>
</evidence>
<keyword evidence="13 22" id="KW-0472">Membrane</keyword>
<evidence type="ECO:0000256" key="14">
    <source>
        <dbReference type="ARBA" id="ARBA00023157"/>
    </source>
</evidence>
<dbReference type="InterPro" id="IPR003609">
    <property type="entry name" value="Pan_app"/>
</dbReference>
<evidence type="ECO:0000256" key="15">
    <source>
        <dbReference type="ARBA" id="ARBA00023170"/>
    </source>
</evidence>
<feature type="transmembrane region" description="Helical" evidence="22">
    <location>
        <begin position="538"/>
        <end position="564"/>
    </location>
</feature>
<feature type="region of interest" description="Disordered" evidence="21">
    <location>
        <begin position="512"/>
        <end position="531"/>
    </location>
</feature>
<dbReference type="SMART" id="SM00220">
    <property type="entry name" value="S_TKc"/>
    <property type="match status" value="1"/>
</dbReference>
<dbReference type="InterPro" id="IPR011009">
    <property type="entry name" value="Kinase-like_dom_sf"/>
</dbReference>
<comment type="catalytic activity">
    <reaction evidence="17 19">
        <text>L-threonyl-[protein] + ATP = O-phospho-L-threonyl-[protein] + ADP + H(+)</text>
        <dbReference type="Rhea" id="RHEA:46608"/>
        <dbReference type="Rhea" id="RHEA-COMP:11060"/>
        <dbReference type="Rhea" id="RHEA-COMP:11605"/>
        <dbReference type="ChEBI" id="CHEBI:15378"/>
        <dbReference type="ChEBI" id="CHEBI:30013"/>
        <dbReference type="ChEBI" id="CHEBI:30616"/>
        <dbReference type="ChEBI" id="CHEBI:61977"/>
        <dbReference type="ChEBI" id="CHEBI:456216"/>
        <dbReference type="EC" id="2.7.11.1"/>
    </reaction>
</comment>
<evidence type="ECO:0000256" key="19">
    <source>
        <dbReference type="PIRNR" id="PIRNR000641"/>
    </source>
</evidence>